<dbReference type="GeneID" id="41975433"/>
<evidence type="ECO:0008006" key="13">
    <source>
        <dbReference type="Google" id="ProtNLM"/>
    </source>
</evidence>
<evidence type="ECO:0000256" key="8">
    <source>
        <dbReference type="SAM" id="MobiDB-lite"/>
    </source>
</evidence>
<comment type="caution">
    <text evidence="11">The sequence shown here is derived from an EMBL/GenBank/DDBJ whole genome shotgun (WGS) entry which is preliminary data.</text>
</comment>
<evidence type="ECO:0000313" key="12">
    <source>
        <dbReference type="Proteomes" id="UP000319257"/>
    </source>
</evidence>
<comment type="subcellular location">
    <subcellularLocation>
        <location evidence="1">Membrane</location>
    </subcellularLocation>
</comment>
<evidence type="ECO:0000256" key="1">
    <source>
        <dbReference type="ARBA" id="ARBA00004370"/>
    </source>
</evidence>
<feature type="region of interest" description="Disordered" evidence="8">
    <location>
        <begin position="350"/>
        <end position="375"/>
    </location>
</feature>
<dbReference type="RefSeq" id="XP_030992836.1">
    <property type="nucleotide sequence ID" value="XM_031142791.1"/>
</dbReference>
<name>A0A507AKR5_9PEZI</name>
<evidence type="ECO:0000256" key="3">
    <source>
        <dbReference type="ARBA" id="ARBA00022729"/>
    </source>
</evidence>
<dbReference type="STRING" id="1093900.A0A507AKR5"/>
<dbReference type="InParanoid" id="A0A507AKR5"/>
<evidence type="ECO:0000256" key="7">
    <source>
        <dbReference type="ARBA" id="ARBA00023319"/>
    </source>
</evidence>
<keyword evidence="6" id="KW-1015">Disulfide bond</keyword>
<feature type="signal peptide" evidence="10">
    <location>
        <begin position="1"/>
        <end position="27"/>
    </location>
</feature>
<dbReference type="Proteomes" id="UP000319257">
    <property type="component" value="Unassembled WGS sequence"/>
</dbReference>
<dbReference type="GO" id="GO:0016020">
    <property type="term" value="C:membrane"/>
    <property type="evidence" value="ECO:0007669"/>
    <property type="project" value="UniProtKB-SubCell"/>
</dbReference>
<sequence>MRPLRATATSRMLASALLWTLAPISRAQDVIYVTDLYVTALMHWTRRREILTTCKAPCAASAVSQNIARQILSKNCPDNEQGLQSCICNSQFAIVSSGMSATVSTRCGSSATDDQASASTVLSAYYNQNVKVAFPMPANPVSSYIHEYPAISDLAPCASSGLSVVMNAQTYMLCPPNPTALAPCACEKNRNSAFISSSIAQSVAALCSSNPADVSSAQALFAGYCALNAGTTTTMPVASSPPGDMSYYITDLPQYSSLASCAQRAIFQAVSYQTYALCRDSGPQALASCVCLKTSMQRFVSSAVVSSARFFCSSGVQDSVESAGAVLDFYCRAASAEATATGIVVSSSASAPGASRSGSMRSTVTATQAPGGLERGARGPSAGIIAGAVVGGVAGLVLGALCVFCVMRHARRRAGAGRPLQTQEQRGSEISRCSRPRDLSSVAAVAGCSNGAASHDIIDAPPPYDAGPNASPRAKK</sequence>
<dbReference type="InterPro" id="IPR000920">
    <property type="entry name" value="Myelin_P0-rel"/>
</dbReference>
<dbReference type="AlphaFoldDB" id="A0A507AKR5"/>
<feature type="region of interest" description="Disordered" evidence="8">
    <location>
        <begin position="453"/>
        <end position="476"/>
    </location>
</feature>
<evidence type="ECO:0000256" key="4">
    <source>
        <dbReference type="ARBA" id="ARBA00022989"/>
    </source>
</evidence>
<feature type="compositionally biased region" description="Low complexity" evidence="8">
    <location>
        <begin position="350"/>
        <end position="362"/>
    </location>
</feature>
<dbReference type="OrthoDB" id="3436787at2759"/>
<keyword evidence="2 9" id="KW-0812">Transmembrane</keyword>
<evidence type="ECO:0000256" key="2">
    <source>
        <dbReference type="ARBA" id="ARBA00022692"/>
    </source>
</evidence>
<keyword evidence="3 10" id="KW-0732">Signal</keyword>
<evidence type="ECO:0000256" key="6">
    <source>
        <dbReference type="ARBA" id="ARBA00023157"/>
    </source>
</evidence>
<protein>
    <recommendedName>
        <fullName evidence="13">Extracellular membrane protein CFEM domain-containing protein</fullName>
    </recommendedName>
</protein>
<keyword evidence="5 9" id="KW-0472">Membrane</keyword>
<evidence type="ECO:0000256" key="9">
    <source>
        <dbReference type="SAM" id="Phobius"/>
    </source>
</evidence>
<dbReference type="PRINTS" id="PR00213">
    <property type="entry name" value="MYELINP0"/>
</dbReference>
<accession>A0A507AKR5</accession>
<evidence type="ECO:0000256" key="5">
    <source>
        <dbReference type="ARBA" id="ARBA00023136"/>
    </source>
</evidence>
<dbReference type="EMBL" id="SKBQ01000050">
    <property type="protein sequence ID" value="TPX11125.1"/>
    <property type="molecule type" value="Genomic_DNA"/>
</dbReference>
<evidence type="ECO:0000256" key="10">
    <source>
        <dbReference type="SAM" id="SignalP"/>
    </source>
</evidence>
<proteinExistence type="predicted"/>
<evidence type="ECO:0000313" key="11">
    <source>
        <dbReference type="EMBL" id="TPX11125.1"/>
    </source>
</evidence>
<keyword evidence="12" id="KW-1185">Reference proteome</keyword>
<organism evidence="11 12">
    <name type="scientific">Thyridium curvatum</name>
    <dbReference type="NCBI Taxonomy" id="1093900"/>
    <lineage>
        <taxon>Eukaryota</taxon>
        <taxon>Fungi</taxon>
        <taxon>Dikarya</taxon>
        <taxon>Ascomycota</taxon>
        <taxon>Pezizomycotina</taxon>
        <taxon>Sordariomycetes</taxon>
        <taxon>Sordariomycetidae</taxon>
        <taxon>Thyridiales</taxon>
        <taxon>Thyridiaceae</taxon>
        <taxon>Thyridium</taxon>
    </lineage>
</organism>
<feature type="chain" id="PRO_5021360869" description="Extracellular membrane protein CFEM domain-containing protein" evidence="10">
    <location>
        <begin position="28"/>
        <end position="476"/>
    </location>
</feature>
<feature type="region of interest" description="Disordered" evidence="8">
    <location>
        <begin position="414"/>
        <end position="434"/>
    </location>
</feature>
<reference evidence="11 12" key="1">
    <citation type="submission" date="2019-06" db="EMBL/GenBank/DDBJ databases">
        <title>Draft genome sequence of the filamentous fungus Phialemoniopsis curvata isolated from diesel fuel.</title>
        <authorList>
            <person name="Varaljay V.A."/>
            <person name="Lyon W.J."/>
            <person name="Crouch A.L."/>
            <person name="Drake C.E."/>
            <person name="Hollomon J.M."/>
            <person name="Nadeau L.J."/>
            <person name="Nunn H.S."/>
            <person name="Stevenson B.S."/>
            <person name="Bojanowski C.L."/>
            <person name="Crookes-Goodson W.J."/>
        </authorList>
    </citation>
    <scope>NUCLEOTIDE SEQUENCE [LARGE SCALE GENOMIC DNA]</scope>
    <source>
        <strain evidence="11 12">D216</strain>
    </source>
</reference>
<keyword evidence="7" id="KW-0393">Immunoglobulin domain</keyword>
<gene>
    <name evidence="11" type="ORF">E0L32_007986</name>
</gene>
<feature type="transmembrane region" description="Helical" evidence="9">
    <location>
        <begin position="384"/>
        <end position="406"/>
    </location>
</feature>
<keyword evidence="4 9" id="KW-1133">Transmembrane helix</keyword>